<dbReference type="GO" id="GO:0008840">
    <property type="term" value="F:4-hydroxy-tetrahydrodipicolinate synthase activity"/>
    <property type="evidence" value="ECO:0007669"/>
    <property type="project" value="UniProtKB-UniRule"/>
</dbReference>
<evidence type="ECO:0000256" key="4">
    <source>
        <dbReference type="ARBA" id="ARBA00012086"/>
    </source>
</evidence>
<evidence type="ECO:0000256" key="15">
    <source>
        <dbReference type="PIRSR" id="PIRSR001365-2"/>
    </source>
</evidence>
<evidence type="ECO:0000256" key="10">
    <source>
        <dbReference type="ARBA" id="ARBA00023270"/>
    </source>
</evidence>
<dbReference type="PANTHER" id="PTHR12128">
    <property type="entry name" value="DIHYDRODIPICOLINATE SYNTHASE"/>
    <property type="match status" value="1"/>
</dbReference>
<sequence>MVTPFDENLAVDRESLRRLVNHVIEGGVDFLVVLGTTAESATLTKDEKAEIACLVVEENRGRLPLMVGVGGNNTQEILRELKEFTWLKDFDAILSITPFYNKPGQEGLLAHFKEIAAVSPLPLCLYNVPGRTGVNMRAETVARLQEECPNIMALKEASGNFEQATRLLETKREDFTLLSGDDAITLPLMALGFEGVISVVANALPSSCARLVNAVRRGDFVEARKMHLALSEVCRAFFEEGNPAGVKAALHVAGIIRHNALRLPLLPASDALYAKIQGLQKRWEF</sequence>
<dbReference type="SUPFAM" id="SSF51569">
    <property type="entry name" value="Aldolase"/>
    <property type="match status" value="1"/>
</dbReference>
<comment type="subcellular location">
    <subcellularLocation>
        <location evidence="12">Cytoplasm</location>
    </subcellularLocation>
</comment>
<feature type="active site" description="Schiff-base intermediate with substrate" evidence="12 14">
    <location>
        <position position="155"/>
    </location>
</feature>
<evidence type="ECO:0000256" key="13">
    <source>
        <dbReference type="PIRNR" id="PIRNR001365"/>
    </source>
</evidence>
<evidence type="ECO:0000256" key="5">
    <source>
        <dbReference type="ARBA" id="ARBA00022490"/>
    </source>
</evidence>
<evidence type="ECO:0000256" key="3">
    <source>
        <dbReference type="ARBA" id="ARBA00007592"/>
    </source>
</evidence>
<keyword evidence="8 12" id="KW-0457">Lysine biosynthesis</keyword>
<dbReference type="PIRSF" id="PIRSF001365">
    <property type="entry name" value="DHDPS"/>
    <property type="match status" value="1"/>
</dbReference>
<evidence type="ECO:0000256" key="6">
    <source>
        <dbReference type="ARBA" id="ARBA00022605"/>
    </source>
</evidence>
<keyword evidence="5 12" id="KW-0963">Cytoplasm</keyword>
<dbReference type="Proteomes" id="UP000824202">
    <property type="component" value="Unassembled WGS sequence"/>
</dbReference>
<dbReference type="CDD" id="cd00950">
    <property type="entry name" value="DHDPS"/>
    <property type="match status" value="1"/>
</dbReference>
<dbReference type="GO" id="GO:0005829">
    <property type="term" value="C:cytosol"/>
    <property type="evidence" value="ECO:0007669"/>
    <property type="project" value="TreeGrafter"/>
</dbReference>
<keyword evidence="10 12" id="KW-0704">Schiff base</keyword>
<dbReference type="InterPro" id="IPR005263">
    <property type="entry name" value="DapA"/>
</dbReference>
<comment type="function">
    <text evidence="1 12">Catalyzes the condensation of (S)-aspartate-beta-semialdehyde [(S)-ASA] and pyruvate to 4-hydroxy-tetrahydrodipicolinate (HTPA).</text>
</comment>
<dbReference type="AlphaFoldDB" id="A0A9D1UZH9"/>
<gene>
    <name evidence="12 16" type="primary">dapA</name>
    <name evidence="16" type="ORF">H9863_03965</name>
</gene>
<dbReference type="GO" id="GO:0019877">
    <property type="term" value="P:diaminopimelate biosynthetic process"/>
    <property type="evidence" value="ECO:0007669"/>
    <property type="project" value="UniProtKB-UniRule"/>
</dbReference>
<comment type="caution">
    <text evidence="16">The sequence shown here is derived from an EMBL/GenBank/DDBJ whole genome shotgun (WGS) entry which is preliminary data.</text>
</comment>
<proteinExistence type="inferred from homology"/>
<dbReference type="PANTHER" id="PTHR12128:SF66">
    <property type="entry name" value="4-HYDROXY-2-OXOGLUTARATE ALDOLASE, MITOCHONDRIAL"/>
    <property type="match status" value="1"/>
</dbReference>
<reference evidence="16" key="2">
    <citation type="submission" date="2021-04" db="EMBL/GenBank/DDBJ databases">
        <authorList>
            <person name="Gilroy R."/>
        </authorList>
    </citation>
    <scope>NUCLEOTIDE SEQUENCE</scope>
    <source>
        <strain evidence="16">23274</strain>
    </source>
</reference>
<evidence type="ECO:0000313" key="16">
    <source>
        <dbReference type="EMBL" id="HIX03259.1"/>
    </source>
</evidence>
<comment type="catalytic activity">
    <reaction evidence="11 12">
        <text>L-aspartate 4-semialdehyde + pyruvate = (2S,4S)-4-hydroxy-2,3,4,5-tetrahydrodipicolinate + H2O + H(+)</text>
        <dbReference type="Rhea" id="RHEA:34171"/>
        <dbReference type="ChEBI" id="CHEBI:15361"/>
        <dbReference type="ChEBI" id="CHEBI:15377"/>
        <dbReference type="ChEBI" id="CHEBI:15378"/>
        <dbReference type="ChEBI" id="CHEBI:67139"/>
        <dbReference type="ChEBI" id="CHEBI:537519"/>
        <dbReference type="EC" id="4.3.3.7"/>
    </reaction>
</comment>
<accession>A0A9D1UZH9</accession>
<organism evidence="16 17">
    <name type="scientific">Candidatus Odoribacter faecigallinarum</name>
    <dbReference type="NCBI Taxonomy" id="2838706"/>
    <lineage>
        <taxon>Bacteria</taxon>
        <taxon>Pseudomonadati</taxon>
        <taxon>Bacteroidota</taxon>
        <taxon>Bacteroidia</taxon>
        <taxon>Bacteroidales</taxon>
        <taxon>Odoribacteraceae</taxon>
        <taxon>Odoribacter</taxon>
    </lineage>
</organism>
<evidence type="ECO:0000256" key="7">
    <source>
        <dbReference type="ARBA" id="ARBA00022915"/>
    </source>
</evidence>
<dbReference type="PRINTS" id="PR00146">
    <property type="entry name" value="DHPICSNTHASE"/>
</dbReference>
<dbReference type="NCBIfam" id="TIGR00674">
    <property type="entry name" value="dapA"/>
    <property type="match status" value="1"/>
</dbReference>
<feature type="binding site" evidence="12 15">
    <location>
        <position position="37"/>
    </location>
    <ligand>
        <name>pyruvate</name>
        <dbReference type="ChEBI" id="CHEBI:15361"/>
    </ligand>
</feature>
<dbReference type="InterPro" id="IPR013785">
    <property type="entry name" value="Aldolase_TIM"/>
</dbReference>
<dbReference type="Pfam" id="PF00701">
    <property type="entry name" value="DHDPS"/>
    <property type="match status" value="1"/>
</dbReference>
<keyword evidence="6 12" id="KW-0028">Amino-acid biosynthesis</keyword>
<dbReference type="EC" id="4.3.3.7" evidence="4 12"/>
<comment type="pathway">
    <text evidence="2 12">Amino-acid biosynthesis; L-lysine biosynthesis via DAP pathway; (S)-tetrahydrodipicolinate from L-aspartate: step 3/4.</text>
</comment>
<evidence type="ECO:0000313" key="17">
    <source>
        <dbReference type="Proteomes" id="UP000824202"/>
    </source>
</evidence>
<dbReference type="PROSITE" id="PS00666">
    <property type="entry name" value="DHDPS_2"/>
    <property type="match status" value="1"/>
</dbReference>
<dbReference type="HAMAP" id="MF_00418">
    <property type="entry name" value="DapA"/>
    <property type="match status" value="1"/>
</dbReference>
<evidence type="ECO:0000256" key="9">
    <source>
        <dbReference type="ARBA" id="ARBA00023239"/>
    </source>
</evidence>
<name>A0A9D1UZH9_9BACT</name>
<dbReference type="EMBL" id="DXFT01000081">
    <property type="protein sequence ID" value="HIX03259.1"/>
    <property type="molecule type" value="Genomic_DNA"/>
</dbReference>
<evidence type="ECO:0000256" key="12">
    <source>
        <dbReference type="HAMAP-Rule" id="MF_00418"/>
    </source>
</evidence>
<reference evidence="16" key="1">
    <citation type="journal article" date="2021" name="PeerJ">
        <title>Extensive microbial diversity within the chicken gut microbiome revealed by metagenomics and culture.</title>
        <authorList>
            <person name="Gilroy R."/>
            <person name="Ravi A."/>
            <person name="Getino M."/>
            <person name="Pursley I."/>
            <person name="Horton D.L."/>
            <person name="Alikhan N.F."/>
            <person name="Baker D."/>
            <person name="Gharbi K."/>
            <person name="Hall N."/>
            <person name="Watson M."/>
            <person name="Adriaenssens E.M."/>
            <person name="Foster-Nyarko E."/>
            <person name="Jarju S."/>
            <person name="Secka A."/>
            <person name="Antonio M."/>
            <person name="Oren A."/>
            <person name="Chaudhuri R.R."/>
            <person name="La Ragione R."/>
            <person name="Hildebrand F."/>
            <person name="Pallen M.J."/>
        </authorList>
    </citation>
    <scope>NUCLEOTIDE SEQUENCE</scope>
    <source>
        <strain evidence="16">23274</strain>
    </source>
</reference>
<feature type="site" description="Part of a proton relay during catalysis" evidence="12">
    <location>
        <position position="36"/>
    </location>
</feature>
<comment type="similarity">
    <text evidence="3 12 13">Belongs to the DapA family.</text>
</comment>
<comment type="caution">
    <text evidence="12">Was originally thought to be a dihydrodipicolinate synthase (DHDPS), catalyzing the condensation of (S)-aspartate-beta-semialdehyde [(S)-ASA] and pyruvate to dihydrodipicolinate (DHDP). However, it was shown in E.coli that the product of the enzymatic reaction is not dihydrodipicolinate but in fact (4S)-4-hydroxy-2,3,4,5-tetrahydro-(2S)-dipicolinic acid (HTPA), and that the consecutive dehydration reaction leading to DHDP is not spontaneous but catalyzed by DapB.</text>
</comment>
<evidence type="ECO:0000256" key="1">
    <source>
        <dbReference type="ARBA" id="ARBA00003294"/>
    </source>
</evidence>
<protein>
    <recommendedName>
        <fullName evidence="4 12">4-hydroxy-tetrahydrodipicolinate synthase</fullName>
        <shortName evidence="12">HTPA synthase</shortName>
        <ecNumber evidence="4 12">4.3.3.7</ecNumber>
    </recommendedName>
</protein>
<dbReference type="GO" id="GO:0009089">
    <property type="term" value="P:lysine biosynthetic process via diaminopimelate"/>
    <property type="evidence" value="ECO:0007669"/>
    <property type="project" value="UniProtKB-UniRule"/>
</dbReference>
<feature type="site" description="Part of a proton relay during catalysis" evidence="12">
    <location>
        <position position="100"/>
    </location>
</feature>
<evidence type="ECO:0000256" key="8">
    <source>
        <dbReference type="ARBA" id="ARBA00023154"/>
    </source>
</evidence>
<dbReference type="Gene3D" id="3.20.20.70">
    <property type="entry name" value="Aldolase class I"/>
    <property type="match status" value="1"/>
</dbReference>
<dbReference type="InterPro" id="IPR020625">
    <property type="entry name" value="Schiff_base-form_aldolases_AS"/>
</dbReference>
<feature type="binding site" evidence="12 15">
    <location>
        <position position="197"/>
    </location>
    <ligand>
        <name>pyruvate</name>
        <dbReference type="ChEBI" id="CHEBI:15361"/>
    </ligand>
</feature>
<feature type="active site" description="Proton donor/acceptor" evidence="12 14">
    <location>
        <position position="126"/>
    </location>
</feature>
<keyword evidence="7 12" id="KW-0220">Diaminopimelate biosynthesis</keyword>
<dbReference type="InterPro" id="IPR002220">
    <property type="entry name" value="DapA-like"/>
</dbReference>
<evidence type="ECO:0000256" key="2">
    <source>
        <dbReference type="ARBA" id="ARBA00005120"/>
    </source>
</evidence>
<dbReference type="SMART" id="SM01130">
    <property type="entry name" value="DHDPS"/>
    <property type="match status" value="1"/>
</dbReference>
<evidence type="ECO:0000256" key="11">
    <source>
        <dbReference type="ARBA" id="ARBA00047836"/>
    </source>
</evidence>
<keyword evidence="9 12" id="KW-0456">Lyase</keyword>
<evidence type="ECO:0000256" key="14">
    <source>
        <dbReference type="PIRSR" id="PIRSR001365-1"/>
    </source>
</evidence>
<comment type="subunit">
    <text evidence="12">Homotetramer; dimer of dimers.</text>
</comment>